<dbReference type="Proteomes" id="UP000383932">
    <property type="component" value="Unassembled WGS sequence"/>
</dbReference>
<accession>A0A5N5QWQ6</accession>
<name>A0A5N5QWQ6_9AGAM</name>
<evidence type="ECO:0000313" key="4">
    <source>
        <dbReference type="Proteomes" id="UP000383932"/>
    </source>
</evidence>
<organism evidence="3 4">
    <name type="scientific">Ceratobasidium theobromae</name>
    <dbReference type="NCBI Taxonomy" id="1582974"/>
    <lineage>
        <taxon>Eukaryota</taxon>
        <taxon>Fungi</taxon>
        <taxon>Dikarya</taxon>
        <taxon>Basidiomycota</taxon>
        <taxon>Agaricomycotina</taxon>
        <taxon>Agaricomycetes</taxon>
        <taxon>Cantharellales</taxon>
        <taxon>Ceratobasidiaceae</taxon>
        <taxon>Ceratobasidium</taxon>
    </lineage>
</organism>
<feature type="region of interest" description="Disordered" evidence="2">
    <location>
        <begin position="352"/>
        <end position="408"/>
    </location>
</feature>
<dbReference type="OrthoDB" id="3366922at2759"/>
<keyword evidence="4" id="KW-1185">Reference proteome</keyword>
<feature type="region of interest" description="Disordered" evidence="2">
    <location>
        <begin position="94"/>
        <end position="196"/>
    </location>
</feature>
<reference evidence="3 4" key="1">
    <citation type="journal article" date="2019" name="Fungal Biol. Biotechnol.">
        <title>Draft genome sequence of fastidious pathogen Ceratobasidium theobromae, which causes vascular-streak dieback in Theobroma cacao.</title>
        <authorList>
            <person name="Ali S.S."/>
            <person name="Asman A."/>
            <person name="Shao J."/>
            <person name="Firmansyah A.P."/>
            <person name="Susilo A.W."/>
            <person name="Rosmana A."/>
            <person name="McMahon P."/>
            <person name="Junaid M."/>
            <person name="Guest D."/>
            <person name="Kheng T.Y."/>
            <person name="Meinhardt L.W."/>
            <person name="Bailey B.A."/>
        </authorList>
    </citation>
    <scope>NUCLEOTIDE SEQUENCE [LARGE SCALE GENOMIC DNA]</scope>
    <source>
        <strain evidence="3 4">CT2</strain>
    </source>
</reference>
<comment type="caution">
    <text evidence="3">The sequence shown here is derived from an EMBL/GenBank/DDBJ whole genome shotgun (WGS) entry which is preliminary data.</text>
</comment>
<sequence>MVSGPLSLEQGSGEALIDIKFLNADLRSSAIVCPSHIRDRTNYTTGNEAMSSDYDDDDDFLLNLGDEDIRKLSEVEDKCGIVFSQSKAQAANASSVTISLNRGENPPPSKRPKVAQFAPATQLSDDDTPDILVNADGSYALDSPGPSVVSLAPSFNRSSGAKHRVPEPAPRSISPAAGPSRAPSHNGGYPTGRPLQHYNSNNLIQIVDTPPVTQGLRPLIRAGSLSQAISRGLSKNGIPANQHQSQLNIDASQRGQDPTQLLNEVAALRKQLAQAQSEREKLRVSLEQNKETSFAKAGEAENLRRTMSKQKDQHAEELARLKQEMAEVENSKLALEHRMKLEMDQLRTAMTFKQHERETSRRGFPNVNASLRKRQTIGGSRTPGSSQALSRTPELQHSPLSPKKKTVKRAMVPPALPGEASFTLEKSFSNLTNSFNRSKSPIRAQVRTHSKPLAEDLFENHERFSQTPTPDRIQDKGKARAIWQDSFENTVNPIRKLEFEETEHWRSPAPATQEPFAIEPDVFGPSSLPKTPMKAQEGPITATEVVHPLDQAEELRMLLLAHVILFNPPEDQKTFSLQHVLTASVPVEFRQQFDTACTNLFNAFSGSIASGDAGDTRWDHTATKASLALSQLAQVFQEVELLDSLYILVNLLASISINIPSFSEYLLKASVQNDESLLLVTLCNVIVRFFKNQSGSGAVWHLAESTIGLCEALASHAKDDSAVKFAILFRRPEVLPVMLDPAQPTAWTVRVTRMLATLAFHPLLPRTLLSAPEISTPTGRELNKVPLVELLCRHLTSFQKHNVNEYHRELYENVLATLSHLAIADGQSLTTLVESLSLIPSLASFIHNVSSAIWSEFALSESCGGDHGTCLVQNLRSAIQLLHYLTFSSEPQPNIRERLCYAPRGPFNGLIHLFIVAFGRLAFGDPPEYLDESCAKSIREIRMLSETLLETVVDGPEVDGIYVVFHSDEEENLASSGERVEPSVADEEEALHMAIDDDY</sequence>
<evidence type="ECO:0000313" key="3">
    <source>
        <dbReference type="EMBL" id="KAB5596049.1"/>
    </source>
</evidence>
<dbReference type="AlphaFoldDB" id="A0A5N5QWQ6"/>
<protein>
    <submittedName>
        <fullName evidence="3">Uncharacterized protein</fullName>
    </submittedName>
</protein>
<keyword evidence="1" id="KW-0175">Coiled coil</keyword>
<evidence type="ECO:0000256" key="2">
    <source>
        <dbReference type="SAM" id="MobiDB-lite"/>
    </source>
</evidence>
<evidence type="ECO:0000256" key="1">
    <source>
        <dbReference type="SAM" id="Coils"/>
    </source>
</evidence>
<proteinExistence type="predicted"/>
<feature type="compositionally biased region" description="Polar residues" evidence="2">
    <location>
        <begin position="377"/>
        <end position="399"/>
    </location>
</feature>
<feature type="coiled-coil region" evidence="1">
    <location>
        <begin position="265"/>
        <end position="338"/>
    </location>
</feature>
<gene>
    <name evidence="3" type="ORF">CTheo_566</name>
</gene>
<dbReference type="EMBL" id="SSOP01000004">
    <property type="protein sequence ID" value="KAB5596049.1"/>
    <property type="molecule type" value="Genomic_DNA"/>
</dbReference>